<feature type="active site" evidence="7">
    <location>
        <position position="205"/>
    </location>
</feature>
<sequence length="314" mass="34363">MSSNTKTAVVFPGQGSQRPGMGRDFYDNVSASRLAYEEASDVLGWDVGAMCFGENEKMNLTEYAQPCILATEIAMLRGLQELYGFRPDYFGGHSLGEYTALVAAGAMPFSDALKTVETRGHLMQEATPPGIGAMAAVIAKNIDIEKLRRMLEDLPVDVANINSTDQVVISGHAGSMDKAKERISGAMENPEDMRFVPLNVSAPFHSRFMNAMKEAFRDVLAAISVRINFKNAARVTSNYTGLFHAATSDRVIEALVAQLSGSVKWRDNMQALAAKSRQIYEIGPNRPLKNFFRSLDIQCKSITSLSAAKREFSA</sequence>
<proteinExistence type="inferred from homology"/>
<evidence type="ECO:0000256" key="5">
    <source>
        <dbReference type="ARBA" id="ARBA00048462"/>
    </source>
</evidence>
<dbReference type="RefSeq" id="WP_181550909.1">
    <property type="nucleotide sequence ID" value="NZ_JACDUS010000003.1"/>
</dbReference>
<accession>A0A7W0C8S1</accession>
<dbReference type="InterPro" id="IPR016035">
    <property type="entry name" value="Acyl_Trfase/lysoPLipase"/>
</dbReference>
<feature type="domain" description="Malonyl-CoA:ACP transacylase (MAT)" evidence="8">
    <location>
        <begin position="10"/>
        <end position="309"/>
    </location>
</feature>
<dbReference type="EC" id="2.3.1.39" evidence="1 6"/>
<dbReference type="InterPro" id="IPR001227">
    <property type="entry name" value="Ac_transferase_dom_sf"/>
</dbReference>
<comment type="caution">
    <text evidence="9">The sequence shown here is derived from an EMBL/GenBank/DDBJ whole genome shotgun (WGS) entry which is preliminary data.</text>
</comment>
<dbReference type="InterPro" id="IPR014043">
    <property type="entry name" value="Acyl_transferase_dom"/>
</dbReference>
<dbReference type="InterPro" id="IPR016036">
    <property type="entry name" value="Malonyl_transacylase_ACP-bd"/>
</dbReference>
<comment type="catalytic activity">
    <reaction evidence="5 6">
        <text>holo-[ACP] + malonyl-CoA = malonyl-[ACP] + CoA</text>
        <dbReference type="Rhea" id="RHEA:41792"/>
        <dbReference type="Rhea" id="RHEA-COMP:9623"/>
        <dbReference type="Rhea" id="RHEA-COMP:9685"/>
        <dbReference type="ChEBI" id="CHEBI:57287"/>
        <dbReference type="ChEBI" id="CHEBI:57384"/>
        <dbReference type="ChEBI" id="CHEBI:64479"/>
        <dbReference type="ChEBI" id="CHEBI:78449"/>
        <dbReference type="EC" id="2.3.1.39"/>
    </reaction>
</comment>
<dbReference type="PANTHER" id="PTHR42681:SF1">
    <property type="entry name" value="MALONYL-COA-ACYL CARRIER PROTEIN TRANSACYLASE, MITOCHONDRIAL"/>
    <property type="match status" value="1"/>
</dbReference>
<evidence type="ECO:0000313" key="9">
    <source>
        <dbReference type="EMBL" id="MBA2881261.1"/>
    </source>
</evidence>
<dbReference type="SUPFAM" id="SSF55048">
    <property type="entry name" value="Probable ACP-binding domain of malonyl-CoA ACP transacylase"/>
    <property type="match status" value="1"/>
</dbReference>
<evidence type="ECO:0000256" key="4">
    <source>
        <dbReference type="ARBA" id="ARBA00023315"/>
    </source>
</evidence>
<dbReference type="GO" id="GO:0004314">
    <property type="term" value="F:[acyl-carrier-protein] S-malonyltransferase activity"/>
    <property type="evidence" value="ECO:0007669"/>
    <property type="project" value="UniProtKB-EC"/>
</dbReference>
<comment type="similarity">
    <text evidence="6">Belongs to the fabD family.</text>
</comment>
<dbReference type="AlphaFoldDB" id="A0A7W0C8S1"/>
<dbReference type="SUPFAM" id="SSF52151">
    <property type="entry name" value="FabD/lysophospholipase-like"/>
    <property type="match status" value="1"/>
</dbReference>
<evidence type="ECO:0000313" key="10">
    <source>
        <dbReference type="Proteomes" id="UP000525298"/>
    </source>
</evidence>
<dbReference type="Gene3D" id="3.40.366.10">
    <property type="entry name" value="Malonyl-Coenzyme A Acyl Carrier Protein, domain 2"/>
    <property type="match status" value="1"/>
</dbReference>
<dbReference type="Gene3D" id="3.30.70.250">
    <property type="entry name" value="Malonyl-CoA ACP transacylase, ACP-binding"/>
    <property type="match status" value="1"/>
</dbReference>
<dbReference type="EMBL" id="JACDUS010000003">
    <property type="protein sequence ID" value="MBA2881261.1"/>
    <property type="molecule type" value="Genomic_DNA"/>
</dbReference>
<dbReference type="InterPro" id="IPR024925">
    <property type="entry name" value="Malonyl_CoA-ACP_transAc"/>
</dbReference>
<evidence type="ECO:0000256" key="3">
    <source>
        <dbReference type="ARBA" id="ARBA00022679"/>
    </source>
</evidence>
<protein>
    <recommendedName>
        <fullName evidence="2 6">Malonyl CoA-acyl carrier protein transacylase</fullName>
        <ecNumber evidence="1 6">2.3.1.39</ecNumber>
    </recommendedName>
</protein>
<dbReference type="Proteomes" id="UP000525298">
    <property type="component" value="Unassembled WGS sequence"/>
</dbReference>
<reference evidence="9 10" key="1">
    <citation type="submission" date="2020-07" db="EMBL/GenBank/DDBJ databases">
        <title>Genomic Encyclopedia of Type Strains, Phase IV (KMG-IV): sequencing the most valuable type-strain genomes for metagenomic binning, comparative biology and taxonomic classification.</title>
        <authorList>
            <person name="Goeker M."/>
        </authorList>
    </citation>
    <scope>NUCLEOTIDE SEQUENCE [LARGE SCALE GENOMIC DNA]</scope>
    <source>
        <strain evidence="9 10">DSM 17721</strain>
    </source>
</reference>
<evidence type="ECO:0000259" key="8">
    <source>
        <dbReference type="SMART" id="SM00827"/>
    </source>
</evidence>
<dbReference type="Pfam" id="PF00698">
    <property type="entry name" value="Acyl_transf_1"/>
    <property type="match status" value="1"/>
</dbReference>
<dbReference type="GO" id="GO:0005829">
    <property type="term" value="C:cytosol"/>
    <property type="evidence" value="ECO:0007669"/>
    <property type="project" value="TreeGrafter"/>
</dbReference>
<feature type="active site" evidence="7">
    <location>
        <position position="94"/>
    </location>
</feature>
<gene>
    <name evidence="9" type="ORF">HNR65_001587</name>
</gene>
<keyword evidence="4 6" id="KW-0012">Acyltransferase</keyword>
<keyword evidence="10" id="KW-1185">Reference proteome</keyword>
<evidence type="ECO:0000256" key="6">
    <source>
        <dbReference type="PIRNR" id="PIRNR000446"/>
    </source>
</evidence>
<dbReference type="PANTHER" id="PTHR42681">
    <property type="entry name" value="MALONYL-COA-ACYL CARRIER PROTEIN TRANSACYLASE, MITOCHONDRIAL"/>
    <property type="match status" value="1"/>
</dbReference>
<organism evidence="9 10">
    <name type="scientific">Desulfosalsimonas propionicica</name>
    <dbReference type="NCBI Taxonomy" id="332175"/>
    <lineage>
        <taxon>Bacteria</taxon>
        <taxon>Pseudomonadati</taxon>
        <taxon>Thermodesulfobacteriota</taxon>
        <taxon>Desulfobacteria</taxon>
        <taxon>Desulfobacterales</taxon>
        <taxon>Desulfosalsimonadaceae</taxon>
        <taxon>Desulfosalsimonas</taxon>
    </lineage>
</organism>
<name>A0A7W0C8S1_9BACT</name>
<evidence type="ECO:0000256" key="1">
    <source>
        <dbReference type="ARBA" id="ARBA00013258"/>
    </source>
</evidence>
<dbReference type="SMART" id="SM00827">
    <property type="entry name" value="PKS_AT"/>
    <property type="match status" value="1"/>
</dbReference>
<evidence type="ECO:0000256" key="2">
    <source>
        <dbReference type="ARBA" id="ARBA00018953"/>
    </source>
</evidence>
<keyword evidence="3 6" id="KW-0808">Transferase</keyword>
<dbReference type="GO" id="GO:0006633">
    <property type="term" value="P:fatty acid biosynthetic process"/>
    <property type="evidence" value="ECO:0007669"/>
    <property type="project" value="TreeGrafter"/>
</dbReference>
<evidence type="ECO:0000256" key="7">
    <source>
        <dbReference type="PIRSR" id="PIRSR000446-1"/>
    </source>
</evidence>
<dbReference type="InterPro" id="IPR050858">
    <property type="entry name" value="Mal-CoA-ACP_Trans/PKS_FabD"/>
</dbReference>
<dbReference type="PIRSF" id="PIRSF000446">
    <property type="entry name" value="Mct"/>
    <property type="match status" value="1"/>
</dbReference>